<dbReference type="EMBL" id="CP042912">
    <property type="protein sequence ID" value="QEG20162.1"/>
    <property type="molecule type" value="Genomic_DNA"/>
</dbReference>
<evidence type="ECO:0000313" key="2">
    <source>
        <dbReference type="Proteomes" id="UP000322214"/>
    </source>
</evidence>
<gene>
    <name evidence="1" type="ORF">MFFC18_00090</name>
</gene>
<organism evidence="1 2">
    <name type="scientific">Mariniblastus fucicola</name>
    <dbReference type="NCBI Taxonomy" id="980251"/>
    <lineage>
        <taxon>Bacteria</taxon>
        <taxon>Pseudomonadati</taxon>
        <taxon>Planctomycetota</taxon>
        <taxon>Planctomycetia</taxon>
        <taxon>Pirellulales</taxon>
        <taxon>Pirellulaceae</taxon>
        <taxon>Mariniblastus</taxon>
    </lineage>
</organism>
<dbReference type="Proteomes" id="UP000322214">
    <property type="component" value="Chromosome"/>
</dbReference>
<proteinExistence type="predicted"/>
<accession>A0A5B9P5A8</accession>
<sequence length="171" mass="19584">MMQQYDFRRGGKKCSATERLLDPGEIYWSALIELADGQTTRLDFSTDAWEGPGDDCIGFWKQQVPDLDTGKVYWAPRSVLLAYFRHQLEKNRPEFAFVMSLLLLQKRILSLKDSIETEDGTASILVDRKTSETYEVVDMDVADQQIESIQNELAEHLFSNQPIPAEDETES</sequence>
<dbReference type="RefSeq" id="WP_075085762.1">
    <property type="nucleotide sequence ID" value="NZ_CP042912.1"/>
</dbReference>
<keyword evidence="2" id="KW-1185">Reference proteome</keyword>
<reference evidence="1 2" key="1">
    <citation type="submission" date="2019-08" db="EMBL/GenBank/DDBJ databases">
        <title>Deep-cultivation of Planctomycetes and their phenomic and genomic characterization uncovers novel biology.</title>
        <authorList>
            <person name="Wiegand S."/>
            <person name="Jogler M."/>
            <person name="Boedeker C."/>
            <person name="Pinto D."/>
            <person name="Vollmers J."/>
            <person name="Rivas-Marin E."/>
            <person name="Kohn T."/>
            <person name="Peeters S.H."/>
            <person name="Heuer A."/>
            <person name="Rast P."/>
            <person name="Oberbeckmann S."/>
            <person name="Bunk B."/>
            <person name="Jeske O."/>
            <person name="Meyerdierks A."/>
            <person name="Storesund J.E."/>
            <person name="Kallscheuer N."/>
            <person name="Luecker S."/>
            <person name="Lage O.M."/>
            <person name="Pohl T."/>
            <person name="Merkel B.J."/>
            <person name="Hornburger P."/>
            <person name="Mueller R.-W."/>
            <person name="Bruemmer F."/>
            <person name="Labrenz M."/>
            <person name="Spormann A.M."/>
            <person name="Op den Camp H."/>
            <person name="Overmann J."/>
            <person name="Amann R."/>
            <person name="Jetten M.S.M."/>
            <person name="Mascher T."/>
            <person name="Medema M.H."/>
            <person name="Devos D.P."/>
            <person name="Kaster A.-K."/>
            <person name="Ovreas L."/>
            <person name="Rohde M."/>
            <person name="Galperin M.Y."/>
            <person name="Jogler C."/>
        </authorList>
    </citation>
    <scope>NUCLEOTIDE SEQUENCE [LARGE SCALE GENOMIC DNA]</scope>
    <source>
        <strain evidence="1 2">FC18</strain>
    </source>
</reference>
<protein>
    <submittedName>
        <fullName evidence="1">Uncharacterized protein</fullName>
    </submittedName>
</protein>
<evidence type="ECO:0000313" key="1">
    <source>
        <dbReference type="EMBL" id="QEG20162.1"/>
    </source>
</evidence>
<dbReference type="AlphaFoldDB" id="A0A5B9P5A8"/>
<name>A0A5B9P5A8_9BACT</name>
<dbReference type="OrthoDB" id="272345at2"/>
<dbReference type="KEGG" id="mff:MFFC18_00090"/>
<dbReference type="STRING" id="980251.GCA_001642875_03752"/>